<dbReference type="AlphaFoldDB" id="A0ABD7X9J5"/>
<dbReference type="EMBL" id="CP118742">
    <property type="protein sequence ID" value="WEA58270.1"/>
    <property type="molecule type" value="Genomic_DNA"/>
</dbReference>
<keyword evidence="1" id="KW-0614">Plasmid</keyword>
<proteinExistence type="predicted"/>
<organism evidence="1 2">
    <name type="scientific">Pediococcus pentosaceus</name>
    <dbReference type="NCBI Taxonomy" id="1255"/>
    <lineage>
        <taxon>Bacteria</taxon>
        <taxon>Bacillati</taxon>
        <taxon>Bacillota</taxon>
        <taxon>Bacilli</taxon>
        <taxon>Lactobacillales</taxon>
        <taxon>Lactobacillaceae</taxon>
        <taxon>Pediococcus</taxon>
    </lineage>
</organism>
<sequence length="66" mass="7518">MTRREDFILQLIEDTQIKDNKPSIEGKIEQAVCIPKLHKDIHFMIALSLDVDDISQNVNKIATVSP</sequence>
<gene>
    <name evidence="1" type="ORF">PWB86_09685</name>
</gene>
<accession>A0ABD7X9J5</accession>
<protein>
    <submittedName>
        <fullName evidence="1">Uncharacterized protein</fullName>
    </submittedName>
</protein>
<evidence type="ECO:0000313" key="2">
    <source>
        <dbReference type="Proteomes" id="UP001214131"/>
    </source>
</evidence>
<dbReference type="RefSeq" id="WP_275000718.1">
    <property type="nucleotide sequence ID" value="NZ_CP118742.1"/>
</dbReference>
<evidence type="ECO:0000313" key="1">
    <source>
        <dbReference type="EMBL" id="WEA58270.1"/>
    </source>
</evidence>
<geneLocation type="plasmid" evidence="1 2">
    <name>unnamed3</name>
</geneLocation>
<name>A0ABD7X9J5_PEDPE</name>
<reference evidence="1 2" key="1">
    <citation type="submission" date="2023-02" db="EMBL/GenBank/DDBJ databases">
        <title>Comparative genomics and fermentation flavor characterization of five lactic acid bacteria reveal flavor biosynthesis metabolic pathways in fermented muskmelon puree.</title>
        <authorList>
            <person name="Yuan L."/>
            <person name="Li M."/>
            <person name="Xu X."/>
            <person name="Lao F."/>
            <person name="Wu J."/>
        </authorList>
    </citation>
    <scope>NUCLEOTIDE SEQUENCE [LARGE SCALE GENOMIC DNA]</scope>
    <source>
        <strain evidence="1 2">Ca-4</strain>
        <plasmid evidence="1 2">unnamed3</plasmid>
    </source>
</reference>
<dbReference type="Proteomes" id="UP001214131">
    <property type="component" value="Plasmid unnamed3"/>
</dbReference>